<dbReference type="InterPro" id="IPR007138">
    <property type="entry name" value="ABM_dom"/>
</dbReference>
<proteinExistence type="predicted"/>
<reference evidence="2" key="1">
    <citation type="submission" date="2020-02" db="EMBL/GenBank/DDBJ databases">
        <authorList>
            <person name="Meier V. D."/>
        </authorList>
    </citation>
    <scope>NUCLEOTIDE SEQUENCE</scope>
    <source>
        <strain evidence="2">AVDCRST_MAG33</strain>
    </source>
</reference>
<evidence type="ECO:0000313" key="2">
    <source>
        <dbReference type="EMBL" id="CAA9563458.1"/>
    </source>
</evidence>
<dbReference type="SUPFAM" id="SSF54909">
    <property type="entry name" value="Dimeric alpha+beta barrel"/>
    <property type="match status" value="1"/>
</dbReference>
<feature type="domain" description="ABM" evidence="1">
    <location>
        <begin position="5"/>
        <end position="95"/>
    </location>
</feature>
<dbReference type="PROSITE" id="PS51725">
    <property type="entry name" value="ABM"/>
    <property type="match status" value="1"/>
</dbReference>
<dbReference type="Pfam" id="PF03992">
    <property type="entry name" value="ABM"/>
    <property type="match status" value="1"/>
</dbReference>
<name>A0A6J4UYB7_9BACT</name>
<dbReference type="InterPro" id="IPR011008">
    <property type="entry name" value="Dimeric_a/b-barrel"/>
</dbReference>
<protein>
    <submittedName>
        <fullName evidence="2">Uncharacterized protein YczJ</fullName>
    </submittedName>
</protein>
<dbReference type="Gene3D" id="3.30.70.100">
    <property type="match status" value="1"/>
</dbReference>
<accession>A0A6J4UYB7</accession>
<dbReference type="EMBL" id="CADCWK010000200">
    <property type="protein sequence ID" value="CAA9563458.1"/>
    <property type="molecule type" value="Genomic_DNA"/>
</dbReference>
<gene>
    <name evidence="2" type="ORF">AVDCRST_MAG33-1866</name>
</gene>
<evidence type="ECO:0000259" key="1">
    <source>
        <dbReference type="PROSITE" id="PS51725"/>
    </source>
</evidence>
<dbReference type="AlphaFoldDB" id="A0A6J4UYB7"/>
<organism evidence="2">
    <name type="scientific">uncultured Thermomicrobiales bacterium</name>
    <dbReference type="NCBI Taxonomy" id="1645740"/>
    <lineage>
        <taxon>Bacteria</taxon>
        <taxon>Pseudomonadati</taxon>
        <taxon>Thermomicrobiota</taxon>
        <taxon>Thermomicrobia</taxon>
        <taxon>Thermomicrobiales</taxon>
        <taxon>environmental samples</taxon>
    </lineage>
</organism>
<sequence>MILEAVILDLRAADPETCADFEATFRRASPLIASSPGYLTHTLQRRTEAPGRYLLLVEWTTLEDHIVGFRQSPAYKEWRALLHPFYDPFPVVEHFERVDLDG</sequence>